<dbReference type="Proteomes" id="UP000018680">
    <property type="component" value="Chromosome"/>
</dbReference>
<keyword evidence="2" id="KW-1185">Reference proteome</keyword>
<dbReference type="AlphaFoldDB" id="V5WE60"/>
<proteinExistence type="predicted"/>
<name>V5WE60_9SPIO</name>
<evidence type="ECO:0000313" key="2">
    <source>
        <dbReference type="Proteomes" id="UP000018680"/>
    </source>
</evidence>
<organism evidence="1 2">
    <name type="scientific">Salinispira pacifica</name>
    <dbReference type="NCBI Taxonomy" id="1307761"/>
    <lineage>
        <taxon>Bacteria</taxon>
        <taxon>Pseudomonadati</taxon>
        <taxon>Spirochaetota</taxon>
        <taxon>Spirochaetia</taxon>
        <taxon>Spirochaetales</taxon>
        <taxon>Spirochaetaceae</taxon>
        <taxon>Salinispira</taxon>
    </lineage>
</organism>
<sequence length="54" mass="6000">MPADGVAGSPAQLMKAKKQRIEKQKIIFWFIPESIAVVTEKYRVLRNCAGAGRP</sequence>
<dbReference type="HOGENOM" id="CLU_3047829_0_0_12"/>
<dbReference type="EMBL" id="CP006939">
    <property type="protein sequence ID" value="AHC14083.1"/>
    <property type="molecule type" value="Genomic_DNA"/>
</dbReference>
<protein>
    <submittedName>
        <fullName evidence="1">Uncharacterized protein</fullName>
    </submittedName>
</protein>
<reference evidence="1 2" key="1">
    <citation type="journal article" date="2015" name="Stand. Genomic Sci.">
        <title>Complete genome sequence and description of Salinispira pacifica gen. nov., sp. nov., a novel spirochaete isolated form a hypersaline microbial mat.</title>
        <authorList>
            <person name="Ben Hania W."/>
            <person name="Joseph M."/>
            <person name="Schumann P."/>
            <person name="Bunk B."/>
            <person name="Fiebig A."/>
            <person name="Sproer C."/>
            <person name="Klenk H.P."/>
            <person name="Fardeau M.L."/>
            <person name="Spring S."/>
        </authorList>
    </citation>
    <scope>NUCLEOTIDE SEQUENCE [LARGE SCALE GENOMIC DNA]</scope>
    <source>
        <strain evidence="1 2">L21-RPul-D2</strain>
    </source>
</reference>
<accession>V5WE60</accession>
<gene>
    <name evidence="1" type="ORF">L21SP2_0654</name>
</gene>
<dbReference type="KEGG" id="slr:L21SP2_0654"/>
<evidence type="ECO:0000313" key="1">
    <source>
        <dbReference type="EMBL" id="AHC14083.1"/>
    </source>
</evidence>